<evidence type="ECO:0000313" key="2">
    <source>
        <dbReference type="Proteomes" id="UP000494216"/>
    </source>
</evidence>
<protein>
    <submittedName>
        <fullName evidence="1">Uncharacterized protein</fullName>
    </submittedName>
</protein>
<dbReference type="Proteomes" id="UP000494216">
    <property type="component" value="Unassembled WGS sequence"/>
</dbReference>
<dbReference type="EMBL" id="CADCXN010000084">
    <property type="protein sequence ID" value="CAA9891954.1"/>
    <property type="molecule type" value="Genomic_DNA"/>
</dbReference>
<accession>A0A8S0X2I7</accession>
<dbReference type="AlphaFoldDB" id="A0A8S0X2I7"/>
<dbReference type="RefSeq" id="WP_174626764.1">
    <property type="nucleotide sequence ID" value="NZ_CADCXN010000084.1"/>
</dbReference>
<evidence type="ECO:0000313" key="1">
    <source>
        <dbReference type="EMBL" id="CAA9891954.1"/>
    </source>
</evidence>
<sequence length="268" mass="30083">MSIYNKAVSVGPEACPEWNNRYSPFIINEAASNIQPCKSGQRFDLSAFPASVISLLQSRKEEAAIQMAMRQSQNDSNVLTNLVFFARHPERYGCKLLRGEPLFNTLGQAWVDIRNRIVQPLLSRDQASVPVHGTPLLVNKKEPHSPSGRTLYVKIPLGCEGEAEPITGIFLPEKHVPKPKIDIILYLHGHKTPCGGKSDWAIDSYWRSSTFPLREKTNESQRNIILVAPTLGLRSEFGYLSKSGGLDRYLDQVIYGLLPNCKPSFYRN</sequence>
<comment type="caution">
    <text evidence="1">The sequence shown here is derived from an EMBL/GenBank/DDBJ whole genome shotgun (WGS) entry which is preliminary data.</text>
</comment>
<proteinExistence type="predicted"/>
<keyword evidence="2" id="KW-1185">Reference proteome</keyword>
<organism evidence="1 2">
    <name type="scientific">Candidatus Methylobacter favarea</name>
    <dbReference type="NCBI Taxonomy" id="2707345"/>
    <lineage>
        <taxon>Bacteria</taxon>
        <taxon>Pseudomonadati</taxon>
        <taxon>Pseudomonadota</taxon>
        <taxon>Gammaproteobacteria</taxon>
        <taxon>Methylococcales</taxon>
        <taxon>Methylococcaceae</taxon>
        <taxon>Methylobacter</taxon>
    </lineage>
</organism>
<reference evidence="1 2" key="1">
    <citation type="submission" date="2020-02" db="EMBL/GenBank/DDBJ databases">
        <authorList>
            <person name="Hogendoorn C."/>
        </authorList>
    </citation>
    <scope>NUCLEOTIDE SEQUENCE [LARGE SCALE GENOMIC DNA]</scope>
    <source>
        <strain evidence="1">METHB21</strain>
    </source>
</reference>
<name>A0A8S0X2I7_9GAMM</name>
<gene>
    <name evidence="1" type="ORF">METHB2_530029</name>
</gene>